<evidence type="ECO:0000256" key="4">
    <source>
        <dbReference type="ARBA" id="ARBA00022475"/>
    </source>
</evidence>
<evidence type="ECO:0000256" key="6">
    <source>
        <dbReference type="ARBA" id="ARBA00022692"/>
    </source>
</evidence>
<evidence type="ECO:0000256" key="9">
    <source>
        <dbReference type="ARBA" id="ARBA00022989"/>
    </source>
</evidence>
<feature type="transmembrane region" description="Helical" evidence="12">
    <location>
        <begin position="112"/>
        <end position="138"/>
    </location>
</feature>
<evidence type="ECO:0000313" key="14">
    <source>
        <dbReference type="Proteomes" id="UP001596137"/>
    </source>
</evidence>
<evidence type="ECO:0000256" key="8">
    <source>
        <dbReference type="ARBA" id="ARBA00022982"/>
    </source>
</evidence>
<evidence type="ECO:0000256" key="3">
    <source>
        <dbReference type="ARBA" id="ARBA00022448"/>
    </source>
</evidence>
<feature type="transmembrane region" description="Helical" evidence="12">
    <location>
        <begin position="259"/>
        <end position="278"/>
    </location>
</feature>
<dbReference type="PANTHER" id="PTHR43141">
    <property type="entry name" value="CYTOCHROME BD2 SUBUNIT II"/>
    <property type="match status" value="1"/>
</dbReference>
<feature type="transmembrane region" description="Helical" evidence="12">
    <location>
        <begin position="6"/>
        <end position="35"/>
    </location>
</feature>
<dbReference type="PANTHER" id="PTHR43141:SF5">
    <property type="entry name" value="CYTOCHROME BD-I UBIQUINOL OXIDASE SUBUNIT 2"/>
    <property type="match status" value="1"/>
</dbReference>
<name>A0ABW1NXC6_9ACTN</name>
<organism evidence="13 14">
    <name type="scientific">Sphaerisporangium aureirubrum</name>
    <dbReference type="NCBI Taxonomy" id="1544736"/>
    <lineage>
        <taxon>Bacteria</taxon>
        <taxon>Bacillati</taxon>
        <taxon>Actinomycetota</taxon>
        <taxon>Actinomycetes</taxon>
        <taxon>Streptosporangiales</taxon>
        <taxon>Streptosporangiaceae</taxon>
        <taxon>Sphaerisporangium</taxon>
    </lineage>
</organism>
<dbReference type="NCBIfam" id="TIGR00203">
    <property type="entry name" value="cydB"/>
    <property type="match status" value="1"/>
</dbReference>
<keyword evidence="5" id="KW-0349">Heme</keyword>
<dbReference type="Proteomes" id="UP001596137">
    <property type="component" value="Unassembled WGS sequence"/>
</dbReference>
<gene>
    <name evidence="13" type="primary">cydB</name>
    <name evidence="13" type="ORF">ACFP1K_38595</name>
</gene>
<evidence type="ECO:0000256" key="2">
    <source>
        <dbReference type="ARBA" id="ARBA00007543"/>
    </source>
</evidence>
<keyword evidence="7" id="KW-0479">Metal-binding</keyword>
<keyword evidence="3" id="KW-0813">Transport</keyword>
<evidence type="ECO:0000256" key="11">
    <source>
        <dbReference type="ARBA" id="ARBA00023136"/>
    </source>
</evidence>
<sequence>MELTTFWFLVIAFLWTGYFVLEGFDFGVGALLPLVGRSDAERGQALTTIGPVWDGNEVWLITAVGAMFAAFPAWYSGLLSGYYLPLVLVLTGLIVRGVALEWRGKVRPGERALCDAGIVAGSVVAACTWGGVFGHLLYGSARAAVLGGALSLAVAALHGGVFLSLKTTGPLRARARRLALAAAVAVLPLAAVALPALASLAAGGAGAAGARTGGPGTAGVGTGGAGWTAHPVVWVAAVAAVAALAAAVALVWRRREGWAFAATAGAIVLVTGTVFASLREVPLPGLTLAEAASGPYTLGMLTWIGLVALPFVLGYQAWTYWVFRRRVTA</sequence>
<feature type="transmembrane region" description="Helical" evidence="12">
    <location>
        <begin position="232"/>
        <end position="252"/>
    </location>
</feature>
<comment type="similarity">
    <text evidence="2">Belongs to the cytochrome ubiquinol oxidase subunit 2 family.</text>
</comment>
<evidence type="ECO:0000313" key="13">
    <source>
        <dbReference type="EMBL" id="MFC6087127.1"/>
    </source>
</evidence>
<feature type="transmembrane region" description="Helical" evidence="12">
    <location>
        <begin position="144"/>
        <end position="165"/>
    </location>
</feature>
<accession>A0ABW1NXC6</accession>
<keyword evidence="10" id="KW-0408">Iron</keyword>
<feature type="transmembrane region" description="Helical" evidence="12">
    <location>
        <begin position="298"/>
        <end position="323"/>
    </location>
</feature>
<dbReference type="Pfam" id="PF02322">
    <property type="entry name" value="Cyt_bd_oxida_II"/>
    <property type="match status" value="1"/>
</dbReference>
<proteinExistence type="inferred from homology"/>
<reference evidence="14" key="1">
    <citation type="journal article" date="2019" name="Int. J. Syst. Evol. Microbiol.">
        <title>The Global Catalogue of Microorganisms (GCM) 10K type strain sequencing project: providing services to taxonomists for standard genome sequencing and annotation.</title>
        <authorList>
            <consortium name="The Broad Institute Genomics Platform"/>
            <consortium name="The Broad Institute Genome Sequencing Center for Infectious Disease"/>
            <person name="Wu L."/>
            <person name="Ma J."/>
        </authorList>
    </citation>
    <scope>NUCLEOTIDE SEQUENCE [LARGE SCALE GENOMIC DNA]</scope>
    <source>
        <strain evidence="14">JCM 30346</strain>
    </source>
</reference>
<keyword evidence="11 12" id="KW-0472">Membrane</keyword>
<dbReference type="InterPro" id="IPR003317">
    <property type="entry name" value="Cyt-d_oxidase_su2"/>
</dbReference>
<keyword evidence="6 12" id="KW-0812">Transmembrane</keyword>
<protein>
    <submittedName>
        <fullName evidence="13">Cytochrome d ubiquinol oxidase subunit II</fullName>
    </submittedName>
</protein>
<comment type="subcellular location">
    <subcellularLocation>
        <location evidence="1">Cell membrane</location>
        <topology evidence="1">Multi-pass membrane protein</topology>
    </subcellularLocation>
</comment>
<keyword evidence="9 12" id="KW-1133">Transmembrane helix</keyword>
<evidence type="ECO:0000256" key="5">
    <source>
        <dbReference type="ARBA" id="ARBA00022617"/>
    </source>
</evidence>
<dbReference type="RefSeq" id="WP_380763080.1">
    <property type="nucleotide sequence ID" value="NZ_JBHSRF010000116.1"/>
</dbReference>
<keyword evidence="8" id="KW-0249">Electron transport</keyword>
<evidence type="ECO:0000256" key="7">
    <source>
        <dbReference type="ARBA" id="ARBA00022723"/>
    </source>
</evidence>
<keyword evidence="4" id="KW-1003">Cell membrane</keyword>
<evidence type="ECO:0000256" key="1">
    <source>
        <dbReference type="ARBA" id="ARBA00004651"/>
    </source>
</evidence>
<keyword evidence="14" id="KW-1185">Reference proteome</keyword>
<feature type="transmembrane region" description="Helical" evidence="12">
    <location>
        <begin position="177"/>
        <end position="198"/>
    </location>
</feature>
<feature type="transmembrane region" description="Helical" evidence="12">
    <location>
        <begin position="81"/>
        <end position="100"/>
    </location>
</feature>
<evidence type="ECO:0000256" key="12">
    <source>
        <dbReference type="SAM" id="Phobius"/>
    </source>
</evidence>
<comment type="caution">
    <text evidence="13">The sequence shown here is derived from an EMBL/GenBank/DDBJ whole genome shotgun (WGS) entry which is preliminary data.</text>
</comment>
<evidence type="ECO:0000256" key="10">
    <source>
        <dbReference type="ARBA" id="ARBA00023004"/>
    </source>
</evidence>
<dbReference type="EMBL" id="JBHSRF010000116">
    <property type="protein sequence ID" value="MFC6087127.1"/>
    <property type="molecule type" value="Genomic_DNA"/>
</dbReference>